<feature type="transmembrane region" description="Helical" evidence="1">
    <location>
        <begin position="44"/>
        <end position="64"/>
    </location>
</feature>
<keyword evidence="1" id="KW-0812">Transmembrane</keyword>
<evidence type="ECO:0000256" key="1">
    <source>
        <dbReference type="SAM" id="Phobius"/>
    </source>
</evidence>
<gene>
    <name evidence="2" type="ORF">COC42_03655</name>
</gene>
<dbReference type="EMBL" id="NWMW01000001">
    <property type="protein sequence ID" value="PCD03483.1"/>
    <property type="molecule type" value="Genomic_DNA"/>
</dbReference>
<proteinExistence type="predicted"/>
<keyword evidence="1" id="KW-1133">Transmembrane helix</keyword>
<keyword evidence="3" id="KW-1185">Reference proteome</keyword>
<evidence type="ECO:0000313" key="3">
    <source>
        <dbReference type="Proteomes" id="UP000218366"/>
    </source>
</evidence>
<protein>
    <recommendedName>
        <fullName evidence="4">Anti-sigma factor</fullName>
    </recommendedName>
</protein>
<sequence>MENQMDLDFDTALRRVADQDHPGLDSIDATVFERVRVNRTSARTGIGAVALAAVGAIVLGTMTAGPTASPASAAPIDPFGVAGSFAPSTLLLADR</sequence>
<comment type="caution">
    <text evidence="2">The sequence shown here is derived from an EMBL/GenBank/DDBJ whole genome shotgun (WGS) entry which is preliminary data.</text>
</comment>
<accession>A0A2A4B2Q5</accession>
<reference evidence="2 3" key="1">
    <citation type="submission" date="2017-09" db="EMBL/GenBank/DDBJ databases">
        <title>Sphingomonas spermidinifaciens 9NM-10, whole genome shotgun sequence.</title>
        <authorList>
            <person name="Feng G."/>
            <person name="Zhu H."/>
        </authorList>
    </citation>
    <scope>NUCLEOTIDE SEQUENCE [LARGE SCALE GENOMIC DNA]</scope>
    <source>
        <strain evidence="2 3">9NM-10</strain>
    </source>
</reference>
<organism evidence="2 3">
    <name type="scientific">Sphingomonas spermidinifaciens</name>
    <dbReference type="NCBI Taxonomy" id="1141889"/>
    <lineage>
        <taxon>Bacteria</taxon>
        <taxon>Pseudomonadati</taxon>
        <taxon>Pseudomonadota</taxon>
        <taxon>Alphaproteobacteria</taxon>
        <taxon>Sphingomonadales</taxon>
        <taxon>Sphingomonadaceae</taxon>
        <taxon>Sphingomonas</taxon>
    </lineage>
</organism>
<dbReference type="Proteomes" id="UP000218366">
    <property type="component" value="Unassembled WGS sequence"/>
</dbReference>
<keyword evidence="1" id="KW-0472">Membrane</keyword>
<evidence type="ECO:0000313" key="2">
    <source>
        <dbReference type="EMBL" id="PCD03483.1"/>
    </source>
</evidence>
<dbReference type="AlphaFoldDB" id="A0A2A4B2Q5"/>
<name>A0A2A4B2Q5_9SPHN</name>
<evidence type="ECO:0008006" key="4">
    <source>
        <dbReference type="Google" id="ProtNLM"/>
    </source>
</evidence>